<feature type="transmembrane region" description="Helical" evidence="6">
    <location>
        <begin position="118"/>
        <end position="136"/>
    </location>
</feature>
<feature type="transmembrane region" description="Helical" evidence="6">
    <location>
        <begin position="262"/>
        <end position="281"/>
    </location>
</feature>
<keyword evidence="3 6" id="KW-0812">Transmembrane</keyword>
<name>A0A2N3Y1I2_SACSN</name>
<keyword evidence="5 6" id="KW-0472">Membrane</keyword>
<dbReference type="Pfam" id="PF02653">
    <property type="entry name" value="BPD_transp_2"/>
    <property type="match status" value="1"/>
</dbReference>
<keyword evidence="2" id="KW-1003">Cell membrane</keyword>
<evidence type="ECO:0000256" key="2">
    <source>
        <dbReference type="ARBA" id="ARBA00022475"/>
    </source>
</evidence>
<keyword evidence="8" id="KW-1185">Reference proteome</keyword>
<dbReference type="Proteomes" id="UP000233786">
    <property type="component" value="Unassembled WGS sequence"/>
</dbReference>
<dbReference type="GO" id="GO:0005886">
    <property type="term" value="C:plasma membrane"/>
    <property type="evidence" value="ECO:0007669"/>
    <property type="project" value="UniProtKB-SubCell"/>
</dbReference>
<feature type="transmembrane region" description="Helical" evidence="6">
    <location>
        <begin position="237"/>
        <end position="255"/>
    </location>
</feature>
<gene>
    <name evidence="7" type="ORF">A8926_4646</name>
</gene>
<evidence type="ECO:0000256" key="6">
    <source>
        <dbReference type="SAM" id="Phobius"/>
    </source>
</evidence>
<feature type="transmembrane region" description="Helical" evidence="6">
    <location>
        <begin position="287"/>
        <end position="307"/>
    </location>
</feature>
<dbReference type="PANTHER" id="PTHR32196">
    <property type="entry name" value="ABC TRANSPORTER PERMEASE PROTEIN YPHD-RELATED-RELATED"/>
    <property type="match status" value="1"/>
</dbReference>
<evidence type="ECO:0000313" key="7">
    <source>
        <dbReference type="EMBL" id="PKW16763.1"/>
    </source>
</evidence>
<dbReference type="OrthoDB" id="5193167at2"/>
<evidence type="ECO:0000256" key="3">
    <source>
        <dbReference type="ARBA" id="ARBA00022692"/>
    </source>
</evidence>
<feature type="transmembrane region" description="Helical" evidence="6">
    <location>
        <begin position="156"/>
        <end position="180"/>
    </location>
</feature>
<accession>A0A2N3Y1I2</accession>
<feature type="transmembrane region" description="Helical" evidence="6">
    <location>
        <begin position="40"/>
        <end position="62"/>
    </location>
</feature>
<evidence type="ECO:0000256" key="4">
    <source>
        <dbReference type="ARBA" id="ARBA00022989"/>
    </source>
</evidence>
<dbReference type="AlphaFoldDB" id="A0A2N3Y1I2"/>
<feature type="transmembrane region" description="Helical" evidence="6">
    <location>
        <begin position="206"/>
        <end position="225"/>
    </location>
</feature>
<proteinExistence type="predicted"/>
<dbReference type="EMBL" id="PJNB01000001">
    <property type="protein sequence ID" value="PKW16763.1"/>
    <property type="molecule type" value="Genomic_DNA"/>
</dbReference>
<evidence type="ECO:0000313" key="8">
    <source>
        <dbReference type="Proteomes" id="UP000233786"/>
    </source>
</evidence>
<dbReference type="GO" id="GO:0022857">
    <property type="term" value="F:transmembrane transporter activity"/>
    <property type="evidence" value="ECO:0007669"/>
    <property type="project" value="InterPro"/>
</dbReference>
<keyword evidence="4 6" id="KW-1133">Transmembrane helix</keyword>
<dbReference type="InterPro" id="IPR001851">
    <property type="entry name" value="ABC_transp_permease"/>
</dbReference>
<evidence type="ECO:0000256" key="1">
    <source>
        <dbReference type="ARBA" id="ARBA00004651"/>
    </source>
</evidence>
<dbReference type="RefSeq" id="WP_010313936.1">
    <property type="nucleotide sequence ID" value="NZ_PJNB01000001.1"/>
</dbReference>
<reference evidence="7" key="1">
    <citation type="submission" date="2017-12" db="EMBL/GenBank/DDBJ databases">
        <title>Sequencing the genomes of 1000 Actinobacteria strains.</title>
        <authorList>
            <person name="Klenk H.-P."/>
        </authorList>
    </citation>
    <scope>NUCLEOTIDE SEQUENCE [LARGE SCALE GENOMIC DNA]</scope>
    <source>
        <strain evidence="7">DSM 44228</strain>
    </source>
</reference>
<organism evidence="7 8">
    <name type="scientific">Saccharopolyspora spinosa</name>
    <dbReference type="NCBI Taxonomy" id="60894"/>
    <lineage>
        <taxon>Bacteria</taxon>
        <taxon>Bacillati</taxon>
        <taxon>Actinomycetota</taxon>
        <taxon>Actinomycetes</taxon>
        <taxon>Pseudonocardiales</taxon>
        <taxon>Pseudonocardiaceae</taxon>
        <taxon>Saccharopolyspora</taxon>
    </lineage>
</organism>
<comment type="subcellular location">
    <subcellularLocation>
        <location evidence="1">Cell membrane</location>
        <topology evidence="1">Multi-pass membrane protein</topology>
    </subcellularLocation>
</comment>
<dbReference type="STRING" id="994479.GCA_000194155_06788"/>
<evidence type="ECO:0000256" key="5">
    <source>
        <dbReference type="ARBA" id="ARBA00023136"/>
    </source>
</evidence>
<feature type="transmembrane region" description="Helical" evidence="6">
    <location>
        <begin position="12"/>
        <end position="34"/>
    </location>
</feature>
<sequence>MIRAVPSMVGRYALRLVIMLIVLVAMLVLAPGLLSLAGTFSFLEGFSLLGLVALGLGVTVIAGELDLSAGSMAALAAVLAVHVAPLGLVPTLLLVTFFGFVAGAMQGWLIGRLAINSLVFTLATLIGFGGLAWVVSGNRAIVLKDLSVTDPLLSSIGVFSPSSLLALIAFVVVGIVLAFARVGREIYAIGGARAEAIAAGVDAPRALSVSFAVSGACAALAGSLAALRSGSASPDSFATILIAAVIAVLIGGVGLSGGRGTVVNIAIGVFVASVVSAAMFARGEATSVAELVMGVVLVLILAAEYFASRWGRKRAQKALRRSRNSPAMTTA</sequence>
<protein>
    <submittedName>
        <fullName evidence="7">Monosaccharide ABC transporter membrane protein (CUT2 family)</fullName>
    </submittedName>
</protein>
<comment type="caution">
    <text evidence="7">The sequence shown here is derived from an EMBL/GenBank/DDBJ whole genome shotgun (WGS) entry which is preliminary data.</text>
</comment>